<keyword evidence="3" id="KW-1185">Reference proteome</keyword>
<comment type="caution">
    <text evidence="2">The sequence shown here is derived from an EMBL/GenBank/DDBJ whole genome shotgun (WGS) entry which is preliminary data.</text>
</comment>
<reference evidence="2 3" key="1">
    <citation type="submission" date="2016-12" db="EMBL/GenBank/DDBJ databases">
        <title>The genomes of Aspergillus section Nigri reveals drivers in fungal speciation.</title>
        <authorList>
            <consortium name="DOE Joint Genome Institute"/>
            <person name="Vesth T.C."/>
            <person name="Nybo J."/>
            <person name="Theobald S."/>
            <person name="Brandl J."/>
            <person name="Frisvad J.C."/>
            <person name="Nielsen K.F."/>
            <person name="Lyhne E.K."/>
            <person name="Kogle M.E."/>
            <person name="Kuo A."/>
            <person name="Riley R."/>
            <person name="Clum A."/>
            <person name="Nolan M."/>
            <person name="Lipzen A."/>
            <person name="Salamov A."/>
            <person name="Henrissat B."/>
            <person name="Wiebenga A."/>
            <person name="De Vries R.P."/>
            <person name="Grigoriev I.V."/>
            <person name="Mortensen U.H."/>
            <person name="Andersen M.R."/>
            <person name="Baker S.E."/>
        </authorList>
    </citation>
    <scope>NUCLEOTIDE SEQUENCE [LARGE SCALE GENOMIC DNA]</scope>
    <source>
        <strain evidence="2 3">CBS 117.55</strain>
    </source>
</reference>
<name>A0A317W072_9EURO</name>
<accession>A0A317W072</accession>
<dbReference type="GeneID" id="37065815"/>
<dbReference type="RefSeq" id="XP_025398113.1">
    <property type="nucleotide sequence ID" value="XM_025543578.1"/>
</dbReference>
<evidence type="ECO:0000313" key="2">
    <source>
        <dbReference type="EMBL" id="PWY77540.1"/>
    </source>
</evidence>
<dbReference type="EMBL" id="MSFL01000018">
    <property type="protein sequence ID" value="PWY77540.1"/>
    <property type="molecule type" value="Genomic_DNA"/>
</dbReference>
<dbReference type="Proteomes" id="UP000247233">
    <property type="component" value="Unassembled WGS sequence"/>
</dbReference>
<dbReference type="AlphaFoldDB" id="A0A317W072"/>
<proteinExistence type="predicted"/>
<protein>
    <submittedName>
        <fullName evidence="2">Uncharacterized protein</fullName>
    </submittedName>
</protein>
<evidence type="ECO:0000256" key="1">
    <source>
        <dbReference type="SAM" id="MobiDB-lite"/>
    </source>
</evidence>
<evidence type="ECO:0000313" key="3">
    <source>
        <dbReference type="Proteomes" id="UP000247233"/>
    </source>
</evidence>
<organism evidence="2 3">
    <name type="scientific">Aspergillus heteromorphus CBS 117.55</name>
    <dbReference type="NCBI Taxonomy" id="1448321"/>
    <lineage>
        <taxon>Eukaryota</taxon>
        <taxon>Fungi</taxon>
        <taxon>Dikarya</taxon>
        <taxon>Ascomycota</taxon>
        <taxon>Pezizomycotina</taxon>
        <taxon>Eurotiomycetes</taxon>
        <taxon>Eurotiomycetidae</taxon>
        <taxon>Eurotiales</taxon>
        <taxon>Aspergillaceae</taxon>
        <taxon>Aspergillus</taxon>
        <taxon>Aspergillus subgen. Circumdati</taxon>
    </lineage>
</organism>
<dbReference type="VEuPathDB" id="FungiDB:BO70DRAFT_363488"/>
<dbReference type="OrthoDB" id="3945172at2759"/>
<feature type="compositionally biased region" description="Basic and acidic residues" evidence="1">
    <location>
        <begin position="46"/>
        <end position="56"/>
    </location>
</feature>
<feature type="compositionally biased region" description="Basic and acidic residues" evidence="1">
    <location>
        <begin position="99"/>
        <end position="113"/>
    </location>
</feature>
<feature type="region of interest" description="Disordered" evidence="1">
    <location>
        <begin position="32"/>
        <end position="129"/>
    </location>
</feature>
<sequence>MSTTRILHPVSRLTSAARGLLSRSVRQPAVISGVQSRLNSGLAKEWQGRGSEEHPVNRTKKRDVTDPVTDASASAMKDREESEGVADAARPQGTTGRGGQEHGKKAKEEHPKAPEPVIGMNDERGQKGH</sequence>
<gene>
    <name evidence="2" type="ORF">BO70DRAFT_363488</name>
</gene>